<proteinExistence type="predicted"/>
<dbReference type="GO" id="GO:0005758">
    <property type="term" value="C:mitochondrial intermembrane space"/>
    <property type="evidence" value="ECO:0007669"/>
    <property type="project" value="InterPro"/>
</dbReference>
<dbReference type="Proteomes" id="UP001359485">
    <property type="component" value="Unassembled WGS sequence"/>
</dbReference>
<reference evidence="3 5" key="1">
    <citation type="submission" date="2023-10" db="EMBL/GenBank/DDBJ databases">
        <title>Genomes of two closely related lineages of the louse Polyplax serrata with different host specificities.</title>
        <authorList>
            <person name="Martinu J."/>
            <person name="Tarabai H."/>
            <person name="Stefka J."/>
            <person name="Hypsa V."/>
        </authorList>
    </citation>
    <scope>NUCLEOTIDE SEQUENCE [LARGE SCALE GENOMIC DNA]</scope>
    <source>
        <strain evidence="2">98ZLc_SE</strain>
        <strain evidence="3">HR10_N</strain>
    </source>
</reference>
<dbReference type="EMBL" id="JAWJWF010000003">
    <property type="protein sequence ID" value="KAK6635742.1"/>
    <property type="molecule type" value="Genomic_DNA"/>
</dbReference>
<keyword evidence="4" id="KW-1185">Reference proteome</keyword>
<name>A0AAN8PMJ5_POLSC</name>
<dbReference type="InterPro" id="IPR006797">
    <property type="entry name" value="PRELI/MSF1_dom"/>
</dbReference>
<gene>
    <name evidence="3" type="ORF">RUM43_007351</name>
    <name evidence="2" type="ORF">RUM44_000996</name>
</gene>
<organism evidence="3 5">
    <name type="scientific">Polyplax serrata</name>
    <name type="common">Common mouse louse</name>
    <dbReference type="NCBI Taxonomy" id="468196"/>
    <lineage>
        <taxon>Eukaryota</taxon>
        <taxon>Metazoa</taxon>
        <taxon>Ecdysozoa</taxon>
        <taxon>Arthropoda</taxon>
        <taxon>Hexapoda</taxon>
        <taxon>Insecta</taxon>
        <taxon>Pterygota</taxon>
        <taxon>Neoptera</taxon>
        <taxon>Paraneoptera</taxon>
        <taxon>Psocodea</taxon>
        <taxon>Troctomorpha</taxon>
        <taxon>Phthiraptera</taxon>
        <taxon>Anoplura</taxon>
        <taxon>Polyplacidae</taxon>
        <taxon>Polyplax</taxon>
    </lineage>
</organism>
<dbReference type="EMBL" id="JAWJWE010000003">
    <property type="protein sequence ID" value="KAK6639081.1"/>
    <property type="molecule type" value="Genomic_DNA"/>
</dbReference>
<dbReference type="InterPro" id="IPR037365">
    <property type="entry name" value="Slowmo/Ups"/>
</dbReference>
<dbReference type="Proteomes" id="UP001372834">
    <property type="component" value="Unassembled WGS sequence"/>
</dbReference>
<evidence type="ECO:0000313" key="2">
    <source>
        <dbReference type="EMBL" id="KAK6635742.1"/>
    </source>
</evidence>
<dbReference type="Pfam" id="PF04707">
    <property type="entry name" value="PRELI"/>
    <property type="match status" value="1"/>
</dbReference>
<evidence type="ECO:0000313" key="4">
    <source>
        <dbReference type="Proteomes" id="UP001359485"/>
    </source>
</evidence>
<dbReference type="AlphaFoldDB" id="A0AAN8PMJ5"/>
<feature type="domain" description="PRELI/MSF1" evidence="1">
    <location>
        <begin position="1"/>
        <end position="169"/>
    </location>
</feature>
<dbReference type="PANTHER" id="PTHR11158">
    <property type="entry name" value="MSF1/PX19 RELATED"/>
    <property type="match status" value="1"/>
</dbReference>
<evidence type="ECO:0000313" key="3">
    <source>
        <dbReference type="EMBL" id="KAK6639081.1"/>
    </source>
</evidence>
<accession>A0AAN8PMJ5</accession>
<evidence type="ECO:0000259" key="1">
    <source>
        <dbReference type="PROSITE" id="PS50904"/>
    </source>
</evidence>
<evidence type="ECO:0000313" key="5">
    <source>
        <dbReference type="Proteomes" id="UP001372834"/>
    </source>
</evidence>
<comment type="caution">
    <text evidence="3">The sequence shown here is derived from an EMBL/GenBank/DDBJ whole genome shotgun (WGS) entry which is preliminary data.</text>
</comment>
<dbReference type="PROSITE" id="PS50904">
    <property type="entry name" value="PRELI_MSF1"/>
    <property type="match status" value="1"/>
</dbReference>
<protein>
    <recommendedName>
        <fullName evidence="1">PRELI/MSF1 domain-containing protein</fullName>
    </recommendedName>
</protein>
<sequence>MKYFENSNIFHYTWEQVAQCFWKRYPNPMSTHVLSEDTLSYEVRDGKLYTKRLLVKTSGVPKWGQKFVSTRFVKVLEESVMDPKERIFVTYTRNICMAKIMSVIEKVTYKTSPENSKWTVAHRSAWIDSEVNGFRTALTTFGLRIFKKNCKRMVKGYNWALQKMFPNSNQRSKTDLLKDLAKTKANGIFVSCEPPKA</sequence>